<sequence length="62" mass="7173">MRVNLFPDASKISQFLARELRSTAARKLPQRPADDSELLVRRRQQKQFPASQLGLPRQLRAD</sequence>
<name>A0AAW3V2L3_9BURK</name>
<comment type="caution">
    <text evidence="1">The sequence shown here is derived from an EMBL/GenBank/DDBJ whole genome shotgun (WGS) entry which is preliminary data.</text>
</comment>
<evidence type="ECO:0000313" key="1">
    <source>
        <dbReference type="EMBL" id="MBB6203386.1"/>
    </source>
</evidence>
<dbReference type="Proteomes" id="UP000518681">
    <property type="component" value="Unassembled WGS sequence"/>
</dbReference>
<organism evidence="1 2">
    <name type="scientific">Paraburkholderia fungorum</name>
    <dbReference type="NCBI Taxonomy" id="134537"/>
    <lineage>
        <taxon>Bacteria</taxon>
        <taxon>Pseudomonadati</taxon>
        <taxon>Pseudomonadota</taxon>
        <taxon>Betaproteobacteria</taxon>
        <taxon>Burkholderiales</taxon>
        <taxon>Burkholderiaceae</taxon>
        <taxon>Paraburkholderia</taxon>
    </lineage>
</organism>
<dbReference type="RefSeq" id="WP_183798671.1">
    <property type="nucleotide sequence ID" value="NZ_JACIII010000007.1"/>
</dbReference>
<accession>A0AAW3V2L3</accession>
<reference evidence="1 2" key="1">
    <citation type="submission" date="2020-08" db="EMBL/GenBank/DDBJ databases">
        <title>Genomic Encyclopedia of Type Strains, Phase IV (KMG-V): Genome sequencing to study the core and pangenomes of soil and plant-associated prokaryotes.</title>
        <authorList>
            <person name="Whitman W."/>
        </authorList>
    </citation>
    <scope>NUCLEOTIDE SEQUENCE [LARGE SCALE GENOMIC DNA]</scope>
    <source>
        <strain evidence="1 2">SEMIA 4013</strain>
    </source>
</reference>
<dbReference type="EMBL" id="JACIIK010000007">
    <property type="protein sequence ID" value="MBB6203386.1"/>
    <property type="molecule type" value="Genomic_DNA"/>
</dbReference>
<protein>
    <submittedName>
        <fullName evidence="1">Uncharacterized protein</fullName>
    </submittedName>
</protein>
<proteinExistence type="predicted"/>
<dbReference type="AlphaFoldDB" id="A0AAW3V2L3"/>
<gene>
    <name evidence="1" type="ORF">GGD69_004264</name>
</gene>
<evidence type="ECO:0000313" key="2">
    <source>
        <dbReference type="Proteomes" id="UP000518681"/>
    </source>
</evidence>